<dbReference type="EMBL" id="JBJUIK010000013">
    <property type="protein sequence ID" value="KAL3507722.1"/>
    <property type="molecule type" value="Genomic_DNA"/>
</dbReference>
<protein>
    <submittedName>
        <fullName evidence="2">Uncharacterized protein</fullName>
    </submittedName>
</protein>
<accession>A0ABD2YPE1</accession>
<reference evidence="2 4" key="1">
    <citation type="submission" date="2024-11" db="EMBL/GenBank/DDBJ databases">
        <title>A near-complete genome assembly of Cinchona calisaya.</title>
        <authorList>
            <person name="Lian D.C."/>
            <person name="Zhao X.W."/>
            <person name="Wei L."/>
        </authorList>
    </citation>
    <scope>NUCLEOTIDE SEQUENCE [LARGE SCALE GENOMIC DNA]</scope>
    <source>
        <tissue evidence="2">Nenye</tissue>
    </source>
</reference>
<sequence length="100" mass="11665">MTFCYFTKYLLYGCTHLKLLTPVLNIPPTLLVTLPKLFIILHFLKDALCCNHFWILKKSGFSLTFNFLSTFTAIPFLAWLKRLNFLSFSFVPWFCNCAGK</sequence>
<keyword evidence="4" id="KW-1185">Reference proteome</keyword>
<evidence type="ECO:0000256" key="1">
    <source>
        <dbReference type="SAM" id="Phobius"/>
    </source>
</evidence>
<dbReference type="Proteomes" id="UP001630127">
    <property type="component" value="Unassembled WGS sequence"/>
</dbReference>
<evidence type="ECO:0000313" key="2">
    <source>
        <dbReference type="EMBL" id="KAL3507722.1"/>
    </source>
</evidence>
<keyword evidence="1" id="KW-0472">Membrane</keyword>
<comment type="caution">
    <text evidence="2">The sequence shown here is derived from an EMBL/GenBank/DDBJ whole genome shotgun (WGS) entry which is preliminary data.</text>
</comment>
<dbReference type="EMBL" id="JBJUIK010000013">
    <property type="protein sequence ID" value="KAL3507739.1"/>
    <property type="molecule type" value="Genomic_DNA"/>
</dbReference>
<organism evidence="2 4">
    <name type="scientific">Cinchona calisaya</name>
    <dbReference type="NCBI Taxonomy" id="153742"/>
    <lineage>
        <taxon>Eukaryota</taxon>
        <taxon>Viridiplantae</taxon>
        <taxon>Streptophyta</taxon>
        <taxon>Embryophyta</taxon>
        <taxon>Tracheophyta</taxon>
        <taxon>Spermatophyta</taxon>
        <taxon>Magnoliopsida</taxon>
        <taxon>eudicotyledons</taxon>
        <taxon>Gunneridae</taxon>
        <taxon>Pentapetalae</taxon>
        <taxon>asterids</taxon>
        <taxon>lamiids</taxon>
        <taxon>Gentianales</taxon>
        <taxon>Rubiaceae</taxon>
        <taxon>Cinchonoideae</taxon>
        <taxon>Cinchoneae</taxon>
        <taxon>Cinchona</taxon>
    </lineage>
</organism>
<dbReference type="AlphaFoldDB" id="A0ABD2YPE1"/>
<evidence type="ECO:0000313" key="4">
    <source>
        <dbReference type="Proteomes" id="UP001630127"/>
    </source>
</evidence>
<keyword evidence="1" id="KW-0812">Transmembrane</keyword>
<keyword evidence="1" id="KW-1133">Transmembrane helix</keyword>
<feature type="transmembrane region" description="Helical" evidence="1">
    <location>
        <begin position="63"/>
        <end position="80"/>
    </location>
</feature>
<name>A0ABD2YPE1_9GENT</name>
<proteinExistence type="predicted"/>
<evidence type="ECO:0000313" key="3">
    <source>
        <dbReference type="EMBL" id="KAL3507739.1"/>
    </source>
</evidence>
<gene>
    <name evidence="2" type="ORF">ACH5RR_033104</name>
    <name evidence="3" type="ORF">ACH5RR_033121</name>
</gene>